<keyword evidence="4" id="KW-0963">Cytoplasm</keyword>
<dbReference type="SUPFAM" id="SSF52540">
    <property type="entry name" value="P-loop containing nucleoside triphosphate hydrolases"/>
    <property type="match status" value="1"/>
</dbReference>
<evidence type="ECO:0000256" key="4">
    <source>
        <dbReference type="ARBA" id="ARBA00022490"/>
    </source>
</evidence>
<evidence type="ECO:0000256" key="6">
    <source>
        <dbReference type="ARBA" id="ARBA00022723"/>
    </source>
</evidence>
<dbReference type="PANTHER" id="PTHR33540:SF2">
    <property type="entry name" value="TRNA THREONYLCARBAMOYLADENOSINE BIOSYNTHESIS PROTEIN TSAE"/>
    <property type="match status" value="1"/>
</dbReference>
<name>A0A937KBG9_9BACT</name>
<reference evidence="11" key="1">
    <citation type="submission" date="2021-01" db="EMBL/GenBank/DDBJ databases">
        <title>Fulvivirga kasyanovii gen. nov., sp nov., a novel member of the phylum Bacteroidetes isolated from seawater in a mussel farm.</title>
        <authorList>
            <person name="Zhao L.-H."/>
            <person name="Wang Z.-J."/>
        </authorList>
    </citation>
    <scope>NUCLEOTIDE SEQUENCE</scope>
    <source>
        <strain evidence="11">29W222</strain>
    </source>
</reference>
<evidence type="ECO:0000256" key="7">
    <source>
        <dbReference type="ARBA" id="ARBA00022741"/>
    </source>
</evidence>
<dbReference type="GO" id="GO:0046872">
    <property type="term" value="F:metal ion binding"/>
    <property type="evidence" value="ECO:0007669"/>
    <property type="project" value="UniProtKB-KW"/>
</dbReference>
<keyword evidence="6" id="KW-0479">Metal-binding</keyword>
<evidence type="ECO:0000313" key="12">
    <source>
        <dbReference type="Proteomes" id="UP000614216"/>
    </source>
</evidence>
<keyword evidence="9" id="KW-0460">Magnesium</keyword>
<evidence type="ECO:0000256" key="2">
    <source>
        <dbReference type="ARBA" id="ARBA00007599"/>
    </source>
</evidence>
<sequence length="148" mass="17130">MVDSTLSRLQLECDGLEQLNEVARRIISFGKAYNVWLFEGQMGAGKTTLIKAICEAFEVEDNVNSPTFSIVNEYQNAKGETFYHFDFYRIKDEEEAMDIGAEEYFYSGNYCFVEWPSKVEGLLPDRKLKIEITILDPVKRLIDLARYD</sequence>
<organism evidence="11 12">
    <name type="scientific">Fulvivirga marina</name>
    <dbReference type="NCBI Taxonomy" id="2494733"/>
    <lineage>
        <taxon>Bacteria</taxon>
        <taxon>Pseudomonadati</taxon>
        <taxon>Bacteroidota</taxon>
        <taxon>Cytophagia</taxon>
        <taxon>Cytophagales</taxon>
        <taxon>Fulvivirgaceae</taxon>
        <taxon>Fulvivirga</taxon>
    </lineage>
</organism>
<dbReference type="EMBL" id="JAEUGD010000020">
    <property type="protein sequence ID" value="MBL6445969.1"/>
    <property type="molecule type" value="Genomic_DNA"/>
</dbReference>
<keyword evidence="8" id="KW-0067">ATP-binding</keyword>
<dbReference type="GO" id="GO:0002949">
    <property type="term" value="P:tRNA threonylcarbamoyladenosine modification"/>
    <property type="evidence" value="ECO:0007669"/>
    <property type="project" value="InterPro"/>
</dbReference>
<dbReference type="NCBIfam" id="TIGR00150">
    <property type="entry name" value="T6A_YjeE"/>
    <property type="match status" value="1"/>
</dbReference>
<comment type="caution">
    <text evidence="11">The sequence shown here is derived from an EMBL/GenBank/DDBJ whole genome shotgun (WGS) entry which is preliminary data.</text>
</comment>
<dbReference type="Pfam" id="PF02367">
    <property type="entry name" value="TsaE"/>
    <property type="match status" value="1"/>
</dbReference>
<comment type="similarity">
    <text evidence="2">Belongs to the TsaE family.</text>
</comment>
<evidence type="ECO:0000256" key="5">
    <source>
        <dbReference type="ARBA" id="ARBA00022694"/>
    </source>
</evidence>
<evidence type="ECO:0000256" key="10">
    <source>
        <dbReference type="ARBA" id="ARBA00032441"/>
    </source>
</evidence>
<gene>
    <name evidence="11" type="primary">tsaE</name>
    <name evidence="11" type="ORF">JMN32_06595</name>
</gene>
<evidence type="ECO:0000313" key="11">
    <source>
        <dbReference type="EMBL" id="MBL6445969.1"/>
    </source>
</evidence>
<dbReference type="Proteomes" id="UP000614216">
    <property type="component" value="Unassembled WGS sequence"/>
</dbReference>
<dbReference type="PANTHER" id="PTHR33540">
    <property type="entry name" value="TRNA THREONYLCARBAMOYLADENOSINE BIOSYNTHESIS PROTEIN TSAE"/>
    <property type="match status" value="1"/>
</dbReference>
<evidence type="ECO:0000256" key="9">
    <source>
        <dbReference type="ARBA" id="ARBA00022842"/>
    </source>
</evidence>
<keyword evidence="7" id="KW-0547">Nucleotide-binding</keyword>
<dbReference type="InterPro" id="IPR027417">
    <property type="entry name" value="P-loop_NTPase"/>
</dbReference>
<dbReference type="GO" id="GO:0005737">
    <property type="term" value="C:cytoplasm"/>
    <property type="evidence" value="ECO:0007669"/>
    <property type="project" value="UniProtKB-SubCell"/>
</dbReference>
<dbReference type="Gene3D" id="3.40.50.300">
    <property type="entry name" value="P-loop containing nucleotide triphosphate hydrolases"/>
    <property type="match status" value="1"/>
</dbReference>
<dbReference type="InterPro" id="IPR003442">
    <property type="entry name" value="T6A_TsaE"/>
</dbReference>
<evidence type="ECO:0000256" key="8">
    <source>
        <dbReference type="ARBA" id="ARBA00022840"/>
    </source>
</evidence>
<proteinExistence type="inferred from homology"/>
<keyword evidence="12" id="KW-1185">Reference proteome</keyword>
<evidence type="ECO:0000256" key="1">
    <source>
        <dbReference type="ARBA" id="ARBA00004496"/>
    </source>
</evidence>
<protein>
    <recommendedName>
        <fullName evidence="3">tRNA threonylcarbamoyladenosine biosynthesis protein TsaE</fullName>
    </recommendedName>
    <alternativeName>
        <fullName evidence="10">t(6)A37 threonylcarbamoyladenosine biosynthesis protein TsaE</fullName>
    </alternativeName>
</protein>
<dbReference type="AlphaFoldDB" id="A0A937KBG9"/>
<dbReference type="GO" id="GO:0005524">
    <property type="term" value="F:ATP binding"/>
    <property type="evidence" value="ECO:0007669"/>
    <property type="project" value="UniProtKB-KW"/>
</dbReference>
<accession>A0A937KBG9</accession>
<evidence type="ECO:0000256" key="3">
    <source>
        <dbReference type="ARBA" id="ARBA00019010"/>
    </source>
</evidence>
<dbReference type="RefSeq" id="WP_202855515.1">
    <property type="nucleotide sequence ID" value="NZ_JAEUGD010000020.1"/>
</dbReference>
<comment type="subcellular location">
    <subcellularLocation>
        <location evidence="1">Cytoplasm</location>
    </subcellularLocation>
</comment>
<keyword evidence="5" id="KW-0819">tRNA processing</keyword>